<dbReference type="Gene3D" id="3.40.50.2300">
    <property type="match status" value="1"/>
</dbReference>
<keyword evidence="5" id="KW-1185">Reference proteome</keyword>
<dbReference type="InterPro" id="IPR050595">
    <property type="entry name" value="Bact_response_regulator"/>
</dbReference>
<dbReference type="SUPFAM" id="SSF52172">
    <property type="entry name" value="CheY-like"/>
    <property type="match status" value="1"/>
</dbReference>
<dbReference type="EMBL" id="JBHLXP010000001">
    <property type="protein sequence ID" value="MFC0048456.1"/>
    <property type="molecule type" value="Genomic_DNA"/>
</dbReference>
<sequence>MTGAEYKVEAKKVLLVDDEPFNLALLRLALPVSQYQLSYAAQGQAALMLIHDDKPDLILLDILMPGLTGIDLCTLLKHNPLTADIPVIMLSGLDSPADARAASAAGALGYIPKPFTAEKILSQIEQLTGWC</sequence>
<evidence type="ECO:0000256" key="2">
    <source>
        <dbReference type="PROSITE-ProRule" id="PRU00169"/>
    </source>
</evidence>
<evidence type="ECO:0000256" key="1">
    <source>
        <dbReference type="ARBA" id="ARBA00022553"/>
    </source>
</evidence>
<dbReference type="Pfam" id="PF00072">
    <property type="entry name" value="Response_reg"/>
    <property type="match status" value="1"/>
</dbReference>
<evidence type="ECO:0000313" key="4">
    <source>
        <dbReference type="EMBL" id="MFC0048456.1"/>
    </source>
</evidence>
<dbReference type="SMART" id="SM00448">
    <property type="entry name" value="REC"/>
    <property type="match status" value="1"/>
</dbReference>
<dbReference type="PANTHER" id="PTHR44591">
    <property type="entry name" value="STRESS RESPONSE REGULATOR PROTEIN 1"/>
    <property type="match status" value="1"/>
</dbReference>
<evidence type="ECO:0000313" key="5">
    <source>
        <dbReference type="Proteomes" id="UP001589813"/>
    </source>
</evidence>
<dbReference type="Proteomes" id="UP001589813">
    <property type="component" value="Unassembled WGS sequence"/>
</dbReference>
<dbReference type="InterPro" id="IPR001789">
    <property type="entry name" value="Sig_transdc_resp-reg_receiver"/>
</dbReference>
<proteinExistence type="predicted"/>
<dbReference type="InterPro" id="IPR011006">
    <property type="entry name" value="CheY-like_superfamily"/>
</dbReference>
<organism evidence="4 5">
    <name type="scientific">Rheinheimera tilapiae</name>
    <dbReference type="NCBI Taxonomy" id="875043"/>
    <lineage>
        <taxon>Bacteria</taxon>
        <taxon>Pseudomonadati</taxon>
        <taxon>Pseudomonadota</taxon>
        <taxon>Gammaproteobacteria</taxon>
        <taxon>Chromatiales</taxon>
        <taxon>Chromatiaceae</taxon>
        <taxon>Rheinheimera</taxon>
    </lineage>
</organism>
<dbReference type="PROSITE" id="PS50110">
    <property type="entry name" value="RESPONSE_REGULATORY"/>
    <property type="match status" value="1"/>
</dbReference>
<evidence type="ECO:0000259" key="3">
    <source>
        <dbReference type="PROSITE" id="PS50110"/>
    </source>
</evidence>
<feature type="modified residue" description="4-aspartylphosphate" evidence="2">
    <location>
        <position position="61"/>
    </location>
</feature>
<name>A0ABV6BC71_9GAMM</name>
<comment type="caution">
    <text evidence="4">The sequence shown here is derived from an EMBL/GenBank/DDBJ whole genome shotgun (WGS) entry which is preliminary data.</text>
</comment>
<reference evidence="4 5" key="1">
    <citation type="submission" date="2024-09" db="EMBL/GenBank/DDBJ databases">
        <authorList>
            <person name="Sun Q."/>
            <person name="Mori K."/>
        </authorList>
    </citation>
    <scope>NUCLEOTIDE SEQUENCE [LARGE SCALE GENOMIC DNA]</scope>
    <source>
        <strain evidence="4 5">KCTC 23315</strain>
    </source>
</reference>
<protein>
    <submittedName>
        <fullName evidence="4">PleD family two-component system response regulator</fullName>
    </submittedName>
</protein>
<keyword evidence="1 2" id="KW-0597">Phosphoprotein</keyword>
<dbReference type="PANTHER" id="PTHR44591:SF3">
    <property type="entry name" value="RESPONSE REGULATORY DOMAIN-CONTAINING PROTEIN"/>
    <property type="match status" value="1"/>
</dbReference>
<accession>A0ABV6BC71</accession>
<dbReference type="RefSeq" id="WP_377242666.1">
    <property type="nucleotide sequence ID" value="NZ_JBHLXP010000001.1"/>
</dbReference>
<gene>
    <name evidence="4" type="ORF">ACFFJP_09155</name>
</gene>
<feature type="domain" description="Response regulatory" evidence="3">
    <location>
        <begin position="12"/>
        <end position="128"/>
    </location>
</feature>